<sequence>MFLDLGAVAVQVGSALLHDPTTAARLAAALSTDEVAP</sequence>
<protein>
    <submittedName>
        <fullName evidence="1">Unannotated protein</fullName>
    </submittedName>
</protein>
<accession>A0A6J6UUD9</accession>
<dbReference type="AlphaFoldDB" id="A0A6J6UUD9"/>
<evidence type="ECO:0000313" key="1">
    <source>
        <dbReference type="EMBL" id="CAB4763392.1"/>
    </source>
</evidence>
<organism evidence="1">
    <name type="scientific">freshwater metagenome</name>
    <dbReference type="NCBI Taxonomy" id="449393"/>
    <lineage>
        <taxon>unclassified sequences</taxon>
        <taxon>metagenomes</taxon>
        <taxon>ecological metagenomes</taxon>
    </lineage>
</organism>
<proteinExistence type="predicted"/>
<name>A0A6J6UUD9_9ZZZZ</name>
<dbReference type="EMBL" id="CAEZYQ010000028">
    <property type="protein sequence ID" value="CAB4763392.1"/>
    <property type="molecule type" value="Genomic_DNA"/>
</dbReference>
<reference evidence="1" key="1">
    <citation type="submission" date="2020-05" db="EMBL/GenBank/DDBJ databases">
        <authorList>
            <person name="Chiriac C."/>
            <person name="Salcher M."/>
            <person name="Ghai R."/>
            <person name="Kavagutti S V."/>
        </authorList>
    </citation>
    <scope>NUCLEOTIDE SEQUENCE</scope>
</reference>
<gene>
    <name evidence="1" type="ORF">UFOPK2761_02819</name>
</gene>